<feature type="compositionally biased region" description="Basic and acidic residues" evidence="1">
    <location>
        <begin position="124"/>
        <end position="135"/>
    </location>
</feature>
<comment type="caution">
    <text evidence="2">The sequence shown here is derived from an EMBL/GenBank/DDBJ whole genome shotgun (WGS) entry which is preliminary data.</text>
</comment>
<gene>
    <name evidence="2" type="ORF">GCM10022295_86450</name>
</gene>
<proteinExistence type="predicted"/>
<feature type="compositionally biased region" description="Basic and acidic residues" evidence="1">
    <location>
        <begin position="151"/>
        <end position="167"/>
    </location>
</feature>
<feature type="compositionally biased region" description="Basic and acidic residues" evidence="1">
    <location>
        <begin position="174"/>
        <end position="185"/>
    </location>
</feature>
<evidence type="ECO:0000313" key="3">
    <source>
        <dbReference type="Proteomes" id="UP001500707"/>
    </source>
</evidence>
<accession>A0ABP6YV19</accession>
<evidence type="ECO:0000313" key="2">
    <source>
        <dbReference type="EMBL" id="GAA3591520.1"/>
    </source>
</evidence>
<keyword evidence="3" id="KW-1185">Reference proteome</keyword>
<dbReference type="Proteomes" id="UP001500707">
    <property type="component" value="Unassembled WGS sequence"/>
</dbReference>
<reference evidence="3" key="1">
    <citation type="journal article" date="2019" name="Int. J. Syst. Evol. Microbiol.">
        <title>The Global Catalogue of Microorganisms (GCM) 10K type strain sequencing project: providing services to taxonomists for standard genome sequencing and annotation.</title>
        <authorList>
            <consortium name="The Broad Institute Genomics Platform"/>
            <consortium name="The Broad Institute Genome Sequencing Center for Infectious Disease"/>
            <person name="Wu L."/>
            <person name="Ma J."/>
        </authorList>
    </citation>
    <scope>NUCLEOTIDE SEQUENCE [LARGE SCALE GENOMIC DNA]</scope>
    <source>
        <strain evidence="3">JCM 17656</strain>
    </source>
</reference>
<feature type="compositionally biased region" description="Basic and acidic residues" evidence="1">
    <location>
        <begin position="107"/>
        <end position="117"/>
    </location>
</feature>
<protein>
    <submittedName>
        <fullName evidence="2">Uncharacterized protein</fullName>
    </submittedName>
</protein>
<dbReference type="EMBL" id="BAABCE010000027">
    <property type="protein sequence ID" value="GAA3591520.1"/>
    <property type="molecule type" value="Genomic_DNA"/>
</dbReference>
<evidence type="ECO:0000256" key="1">
    <source>
        <dbReference type="SAM" id="MobiDB-lite"/>
    </source>
</evidence>
<feature type="region of interest" description="Disordered" evidence="1">
    <location>
        <begin position="98"/>
        <end position="185"/>
    </location>
</feature>
<name>A0ABP6YV19_9ACTN</name>
<sequence length="185" mass="20387">MKPPDAQSIHIGHGLPDGPRLKRIQEWLNANGIDPRLVAASRPVYVLPVQNGTIQGGVPWLIDVIVFHEYYENPGGHREHNMITQEVVMFQRTVPLIVPFPTDPTDGEEHGEADRQAAQEAPEEVVRPAREEGLSDPRQGARSSRPVTGEAARDEGAAEEGPGRSDEALPESEEDRRQEEVGGDR</sequence>
<dbReference type="RefSeq" id="WP_346186401.1">
    <property type="nucleotide sequence ID" value="NZ_BAABCE010000027.1"/>
</dbReference>
<organism evidence="2 3">
    <name type="scientific">Streptomyces osmaniensis</name>
    <dbReference type="NCBI Taxonomy" id="593134"/>
    <lineage>
        <taxon>Bacteria</taxon>
        <taxon>Bacillati</taxon>
        <taxon>Actinomycetota</taxon>
        <taxon>Actinomycetes</taxon>
        <taxon>Kitasatosporales</taxon>
        <taxon>Streptomycetaceae</taxon>
        <taxon>Streptomyces</taxon>
    </lineage>
</organism>